<dbReference type="Proteomes" id="UP000253729">
    <property type="component" value="Unassembled WGS sequence"/>
</dbReference>
<dbReference type="GeneID" id="38144820"/>
<sequence>MVVLSLGLFGRYRFFWSRVEISLILSFFSFCFFFASSPTTRKERIRIAGRVGKASVLRLADPHQPQTTGLVQLCFYLLRKGKGKG</sequence>
<gene>
    <name evidence="2" type="ORF">BDQ94DRAFT_75706</name>
</gene>
<proteinExistence type="predicted"/>
<name>A0A3F3PTZ3_9EURO</name>
<keyword evidence="1" id="KW-0812">Transmembrane</keyword>
<evidence type="ECO:0000313" key="3">
    <source>
        <dbReference type="Proteomes" id="UP000253729"/>
    </source>
</evidence>
<evidence type="ECO:0000256" key="1">
    <source>
        <dbReference type="SAM" id="Phobius"/>
    </source>
</evidence>
<dbReference type="EMBL" id="KZ852061">
    <property type="protein sequence ID" value="RDH30373.1"/>
    <property type="molecule type" value="Genomic_DNA"/>
</dbReference>
<dbReference type="RefSeq" id="XP_026623395.1">
    <property type="nucleotide sequence ID" value="XM_026776464.1"/>
</dbReference>
<keyword evidence="1" id="KW-0472">Membrane</keyword>
<evidence type="ECO:0000313" key="2">
    <source>
        <dbReference type="EMBL" id="RDH30373.1"/>
    </source>
</evidence>
<accession>A0A3F3PTZ3</accession>
<keyword evidence="1" id="KW-1133">Transmembrane helix</keyword>
<feature type="transmembrane region" description="Helical" evidence="1">
    <location>
        <begin position="15"/>
        <end position="36"/>
    </location>
</feature>
<protein>
    <submittedName>
        <fullName evidence="2">Uncharacterized protein</fullName>
    </submittedName>
</protein>
<organism evidence="2 3">
    <name type="scientific">Aspergillus welwitschiae</name>
    <dbReference type="NCBI Taxonomy" id="1341132"/>
    <lineage>
        <taxon>Eukaryota</taxon>
        <taxon>Fungi</taxon>
        <taxon>Dikarya</taxon>
        <taxon>Ascomycota</taxon>
        <taxon>Pezizomycotina</taxon>
        <taxon>Eurotiomycetes</taxon>
        <taxon>Eurotiomycetidae</taxon>
        <taxon>Eurotiales</taxon>
        <taxon>Aspergillaceae</taxon>
        <taxon>Aspergillus</taxon>
        <taxon>Aspergillus subgen. Circumdati</taxon>
    </lineage>
</organism>
<dbReference type="AlphaFoldDB" id="A0A3F3PTZ3"/>
<reference evidence="2 3" key="1">
    <citation type="submission" date="2018-07" db="EMBL/GenBank/DDBJ databases">
        <title>The genomes of Aspergillus section Nigri reveals drivers in fungal speciation.</title>
        <authorList>
            <consortium name="DOE Joint Genome Institute"/>
            <person name="Vesth T.C."/>
            <person name="Nybo J."/>
            <person name="Theobald S."/>
            <person name="Brandl J."/>
            <person name="Frisvad J.C."/>
            <person name="Nielsen K.F."/>
            <person name="Lyhne E.K."/>
            <person name="Kogle M.E."/>
            <person name="Kuo A."/>
            <person name="Riley R."/>
            <person name="Clum A."/>
            <person name="Nolan M."/>
            <person name="Lipzen A."/>
            <person name="Salamov A."/>
            <person name="Henrissat B."/>
            <person name="Wiebenga A."/>
            <person name="De vries R.P."/>
            <person name="Grigoriev I.V."/>
            <person name="Mortensen U.H."/>
            <person name="Andersen M.R."/>
            <person name="Baker S.E."/>
        </authorList>
    </citation>
    <scope>NUCLEOTIDE SEQUENCE [LARGE SCALE GENOMIC DNA]</scope>
    <source>
        <strain evidence="2 3">CBS 139.54b</strain>
    </source>
</reference>
<keyword evidence="3" id="KW-1185">Reference proteome</keyword>